<gene>
    <name evidence="1" type="ORF">RM530_03785</name>
</gene>
<protein>
    <submittedName>
        <fullName evidence="1">Uncharacterized protein</fullName>
    </submittedName>
</protein>
<evidence type="ECO:0000313" key="1">
    <source>
        <dbReference type="EMBL" id="MDT0496486.1"/>
    </source>
</evidence>
<sequence>MTRRDSVTLELFQVPQPAAPVEAGMDYRATVSRMVSDMLDGAGTHRADVAAECSRLVGKDISKYMLDAYSSPAREDYNAPAYLMPALESACATHAFSGWIAEVRGGQLLIGAEALNAELGRLEQIKHATAVRIRDLKRAMGEHL</sequence>
<proteinExistence type="predicted"/>
<dbReference type="Proteomes" id="UP001254608">
    <property type="component" value="Unassembled WGS sequence"/>
</dbReference>
<comment type="caution">
    <text evidence="1">The sequence shown here is derived from an EMBL/GenBank/DDBJ whole genome shotgun (WGS) entry which is preliminary data.</text>
</comment>
<name>A0ABU2WGU4_9GAMM</name>
<evidence type="ECO:0000313" key="2">
    <source>
        <dbReference type="Proteomes" id="UP001254608"/>
    </source>
</evidence>
<accession>A0ABU2WGU4</accession>
<dbReference type="EMBL" id="JAVRIC010000004">
    <property type="protein sequence ID" value="MDT0496486.1"/>
    <property type="molecule type" value="Genomic_DNA"/>
</dbReference>
<dbReference type="RefSeq" id="WP_311363878.1">
    <property type="nucleotide sequence ID" value="NZ_JAVRIC010000004.1"/>
</dbReference>
<keyword evidence="2" id="KW-1185">Reference proteome</keyword>
<organism evidence="1 2">
    <name type="scientific">Banduia mediterranea</name>
    <dbReference type="NCBI Taxonomy" id="3075609"/>
    <lineage>
        <taxon>Bacteria</taxon>
        <taxon>Pseudomonadati</taxon>
        <taxon>Pseudomonadota</taxon>
        <taxon>Gammaproteobacteria</taxon>
        <taxon>Nevskiales</taxon>
        <taxon>Algiphilaceae</taxon>
        <taxon>Banduia</taxon>
    </lineage>
</organism>
<reference evidence="1 2" key="1">
    <citation type="submission" date="2023-09" db="EMBL/GenBank/DDBJ databases">
        <authorList>
            <person name="Rey-Velasco X."/>
        </authorList>
    </citation>
    <scope>NUCLEOTIDE SEQUENCE [LARGE SCALE GENOMIC DNA]</scope>
    <source>
        <strain evidence="1 2">W345</strain>
    </source>
</reference>